<dbReference type="GO" id="GO:0006310">
    <property type="term" value="P:DNA recombination"/>
    <property type="evidence" value="ECO:0007669"/>
    <property type="project" value="UniProtKB-KW"/>
</dbReference>
<dbReference type="SUPFAM" id="SSF56349">
    <property type="entry name" value="DNA breaking-rejoining enzymes"/>
    <property type="match status" value="1"/>
</dbReference>
<dbReference type="EMBL" id="CP047226">
    <property type="protein sequence ID" value="QHG10092.1"/>
    <property type="molecule type" value="Genomic_DNA"/>
</dbReference>
<dbReference type="InterPro" id="IPR013762">
    <property type="entry name" value="Integrase-like_cat_sf"/>
</dbReference>
<sequence>MPNNDDITTSIGIGANPNNAIENQDGLIAIKADQIITAIEMLFSEEKSINKSNHFPDDDILANLQSSLVKLVIELNNYVTIEHIDLSKLIDEPLLSELPVFQSTFEGFQKKQLDAYPPLLQLIVLLHYLGLGETTKKNQLKKQWLLLILLIAVRLKIVGLKSYYKTIILRIKLAIFSNSPNYQWIWQVLKSEPLDKIDFENTSSAIEQFTSRLKQTADNYLHQMLILNDAKVGEKRSRQLHYIAKAIQLSFYKGKRQRAKIEHDDEQHEQNQQQAIKEFQALRDRNSTPPQSAQVVVEPIFQLPLSYDYRWDKPPFDRDLENTTPDIQTQFLLPNIDSNAQTNITFEEAVENAQQFLTYQDRPSASIAHNPPLQSVELTLQQLYISRRDFRFNTDTHALSQWGYQVLFNRLAFDALVNQARDLSVAHKNAAKLLLLSFITAMPIKTLIQPLFIATSSLFTIQKTQVTLSYHLGITPRKIEQSHLVFENNSDKVSLPLPVALVHHLANSDNLPNIEADISQNKINEIADYLKVLRESLELPYLSINRIEMALATLLTRYLAGSHGHIAELVCRMPAPDAPAMYYSSHANSEIVEHYIRALKQLNTQNHLVFDYSNRRTDAKVGSAFALTLDSVKTLLEKVQKWVDSTSDFEQLFNRLSCYVWLVFCVLTGIRPNNALGAVRDIDLAVGWIMVKDKPNKKVQNHRLIPLCDTLIKHLIIYQKILAILRTQSLDSPAITARLHRVTFDDADITLVNLLSEKFDKLHAIKRGDMNAFLQDFIELDVYWTRHFVRTQLEKRQVQIHLINTVIGHEKNQQEALGKFSSTSKKQVHDVRHTFEHIATDLALDNSIRFLEQQLHQLKEK</sequence>
<dbReference type="GO" id="GO:0015074">
    <property type="term" value="P:DNA integration"/>
    <property type="evidence" value="ECO:0007669"/>
    <property type="project" value="InterPro"/>
</dbReference>
<reference evidence="2" key="1">
    <citation type="journal article" date="2020" name="Microbiol. Resour. Announc.">
        <title>Complete Genome Sequence of Moraxella osloensis Strain YV1, Isolated from an Australian Wastewater Treatment Plant.</title>
        <authorList>
            <person name="Batinovic S."/>
            <person name="Rice D.T.F."/>
            <person name="Seviour R.J."/>
            <person name="Petrovski S."/>
        </authorList>
    </citation>
    <scope>NUCLEOTIDE SEQUENCE</scope>
    <source>
        <strain evidence="2">YV1</strain>
    </source>
</reference>
<evidence type="ECO:0000256" key="1">
    <source>
        <dbReference type="ARBA" id="ARBA00023172"/>
    </source>
</evidence>
<evidence type="ECO:0000313" key="2">
    <source>
        <dbReference type="EMBL" id="QHG10092.1"/>
    </source>
</evidence>
<gene>
    <name evidence="2" type="ORF">GSF12_09490</name>
</gene>
<dbReference type="Gene3D" id="1.10.443.10">
    <property type="entry name" value="Intergrase catalytic core"/>
    <property type="match status" value="1"/>
</dbReference>
<accession>A0A6P1KHC7</accession>
<keyword evidence="1" id="KW-0233">DNA recombination</keyword>
<name>A0A6P1KHC7_FAUOS</name>
<protein>
    <submittedName>
        <fullName evidence="2">Uncharacterized protein</fullName>
    </submittedName>
</protein>
<organism evidence="2">
    <name type="scientific">Faucicola osloensis</name>
    <name type="common">Moraxella osloensis</name>
    <dbReference type="NCBI Taxonomy" id="34062"/>
    <lineage>
        <taxon>Bacteria</taxon>
        <taxon>Pseudomonadati</taxon>
        <taxon>Pseudomonadota</taxon>
        <taxon>Gammaproteobacteria</taxon>
        <taxon>Moraxellales</taxon>
        <taxon>Moraxellaceae</taxon>
        <taxon>Faucicola</taxon>
    </lineage>
</organism>
<dbReference type="InterPro" id="IPR011010">
    <property type="entry name" value="DNA_brk_join_enz"/>
</dbReference>
<proteinExistence type="predicted"/>
<dbReference type="AlphaFoldDB" id="A0A6P1KHC7"/>
<dbReference type="GO" id="GO:0003677">
    <property type="term" value="F:DNA binding"/>
    <property type="evidence" value="ECO:0007669"/>
    <property type="project" value="InterPro"/>
</dbReference>